<dbReference type="eggNOG" id="COG1695">
    <property type="taxonomic scope" value="Bacteria"/>
</dbReference>
<comment type="caution">
    <text evidence="2">The sequence shown here is derived from an EMBL/GenBank/DDBJ whole genome shotgun (WGS) entry which is preliminary data.</text>
</comment>
<feature type="domain" description="Transcription regulator PadR N-terminal" evidence="1">
    <location>
        <begin position="15"/>
        <end position="85"/>
    </location>
</feature>
<dbReference type="AlphaFoldDB" id="A0A0A5HYP3"/>
<dbReference type="PANTHER" id="PTHR33169">
    <property type="entry name" value="PADR-FAMILY TRANSCRIPTIONAL REGULATOR"/>
    <property type="match status" value="1"/>
</dbReference>
<protein>
    <submittedName>
        <fullName evidence="2">PadR family transcriptional regulator</fullName>
    </submittedName>
</protein>
<dbReference type="SUPFAM" id="SSF46785">
    <property type="entry name" value="Winged helix' DNA-binding domain"/>
    <property type="match status" value="1"/>
</dbReference>
<reference evidence="2 3" key="1">
    <citation type="submission" date="2013-08" db="EMBL/GenBank/DDBJ databases">
        <authorList>
            <person name="Huang J."/>
            <person name="Wang G."/>
        </authorList>
    </citation>
    <scope>NUCLEOTIDE SEQUENCE [LARGE SCALE GENOMIC DNA]</scope>
    <source>
        <strain evidence="2 3">JSM 076056</strain>
    </source>
</reference>
<dbReference type="InterPro" id="IPR036390">
    <property type="entry name" value="WH_DNA-bd_sf"/>
</dbReference>
<organism evidence="2 3">
    <name type="scientific">Pontibacillus halophilus JSM 076056 = DSM 19796</name>
    <dbReference type="NCBI Taxonomy" id="1385510"/>
    <lineage>
        <taxon>Bacteria</taxon>
        <taxon>Bacillati</taxon>
        <taxon>Bacillota</taxon>
        <taxon>Bacilli</taxon>
        <taxon>Bacillales</taxon>
        <taxon>Bacillaceae</taxon>
        <taxon>Pontibacillus</taxon>
    </lineage>
</organism>
<dbReference type="PANTHER" id="PTHR33169:SF24">
    <property type="entry name" value="TRANSCRIPTIONAL REGULATOR, PADR FAMILY"/>
    <property type="match status" value="1"/>
</dbReference>
<keyword evidence="3" id="KW-1185">Reference proteome</keyword>
<dbReference type="InterPro" id="IPR052509">
    <property type="entry name" value="Metal_resp_DNA-bind_regulator"/>
</dbReference>
<dbReference type="Proteomes" id="UP000030528">
    <property type="component" value="Unassembled WGS sequence"/>
</dbReference>
<evidence type="ECO:0000313" key="2">
    <source>
        <dbReference type="EMBL" id="KGX88737.1"/>
    </source>
</evidence>
<accession>A0A0A5HYP3</accession>
<name>A0A0A5HYP3_9BACI</name>
<proteinExistence type="predicted"/>
<dbReference type="STRING" id="1385510.GCA_000425205_03618"/>
<dbReference type="InterPro" id="IPR036388">
    <property type="entry name" value="WH-like_DNA-bd_sf"/>
</dbReference>
<gene>
    <name evidence="2" type="ORF">N781_09470</name>
</gene>
<sequence>MVNVQMKKGALELCVLIVISNKDQYGYELAQNISNKIQVAEGTLYPLLRRLTKEGYLETYKAKSKEGPPRKYYSLSEDGEAYLAELMEDWAVFSDAVDYFIKEMRSDE</sequence>
<dbReference type="Gene3D" id="1.10.10.10">
    <property type="entry name" value="Winged helix-like DNA-binding domain superfamily/Winged helix DNA-binding domain"/>
    <property type="match status" value="1"/>
</dbReference>
<evidence type="ECO:0000313" key="3">
    <source>
        <dbReference type="Proteomes" id="UP000030528"/>
    </source>
</evidence>
<evidence type="ECO:0000259" key="1">
    <source>
        <dbReference type="Pfam" id="PF03551"/>
    </source>
</evidence>
<dbReference type="Pfam" id="PF03551">
    <property type="entry name" value="PadR"/>
    <property type="match status" value="1"/>
</dbReference>
<dbReference type="InterPro" id="IPR005149">
    <property type="entry name" value="Tscrpt_reg_PadR_N"/>
</dbReference>
<dbReference type="EMBL" id="AVPE01000025">
    <property type="protein sequence ID" value="KGX88737.1"/>
    <property type="molecule type" value="Genomic_DNA"/>
</dbReference>